<protein>
    <submittedName>
        <fullName evidence="2">Uncharacterized protein</fullName>
    </submittedName>
</protein>
<keyword evidence="3" id="KW-1185">Reference proteome</keyword>
<proteinExistence type="predicted"/>
<feature type="region of interest" description="Disordered" evidence="1">
    <location>
        <begin position="44"/>
        <end position="64"/>
    </location>
</feature>
<accession>A0ABD2ZWP0</accession>
<dbReference type="AlphaFoldDB" id="A0ABD2ZWP0"/>
<feature type="compositionally biased region" description="Polar residues" evidence="1">
    <location>
        <begin position="44"/>
        <end position="62"/>
    </location>
</feature>
<sequence length="134" mass="14886">MMMGASSVEEHLASMARAVEKLSKTIKEKDLQITALVNKLESQNIGETNQVNNNKSDQNPQMDDSAKVYFRSSSRNPVDDNMNLLATEDLEDKPSFSCVEVPILSSKLVYHVVQCALKLISEVMVACFVHHSSL</sequence>
<dbReference type="Proteomes" id="UP001630127">
    <property type="component" value="Unassembled WGS sequence"/>
</dbReference>
<comment type="caution">
    <text evidence="2">The sequence shown here is derived from an EMBL/GenBank/DDBJ whole genome shotgun (WGS) entry which is preliminary data.</text>
</comment>
<evidence type="ECO:0000313" key="2">
    <source>
        <dbReference type="EMBL" id="KAL3522745.1"/>
    </source>
</evidence>
<name>A0ABD2ZWP0_9GENT</name>
<dbReference type="EMBL" id="JBJUIK010000007">
    <property type="protein sequence ID" value="KAL3522745.1"/>
    <property type="molecule type" value="Genomic_DNA"/>
</dbReference>
<evidence type="ECO:0000256" key="1">
    <source>
        <dbReference type="SAM" id="MobiDB-lite"/>
    </source>
</evidence>
<gene>
    <name evidence="2" type="ORF">ACH5RR_015579</name>
</gene>
<reference evidence="2 3" key="1">
    <citation type="submission" date="2024-11" db="EMBL/GenBank/DDBJ databases">
        <title>A near-complete genome assembly of Cinchona calisaya.</title>
        <authorList>
            <person name="Lian D.C."/>
            <person name="Zhao X.W."/>
            <person name="Wei L."/>
        </authorList>
    </citation>
    <scope>NUCLEOTIDE SEQUENCE [LARGE SCALE GENOMIC DNA]</scope>
    <source>
        <tissue evidence="2">Nenye</tissue>
    </source>
</reference>
<evidence type="ECO:0000313" key="3">
    <source>
        <dbReference type="Proteomes" id="UP001630127"/>
    </source>
</evidence>
<organism evidence="2 3">
    <name type="scientific">Cinchona calisaya</name>
    <dbReference type="NCBI Taxonomy" id="153742"/>
    <lineage>
        <taxon>Eukaryota</taxon>
        <taxon>Viridiplantae</taxon>
        <taxon>Streptophyta</taxon>
        <taxon>Embryophyta</taxon>
        <taxon>Tracheophyta</taxon>
        <taxon>Spermatophyta</taxon>
        <taxon>Magnoliopsida</taxon>
        <taxon>eudicotyledons</taxon>
        <taxon>Gunneridae</taxon>
        <taxon>Pentapetalae</taxon>
        <taxon>asterids</taxon>
        <taxon>lamiids</taxon>
        <taxon>Gentianales</taxon>
        <taxon>Rubiaceae</taxon>
        <taxon>Cinchonoideae</taxon>
        <taxon>Cinchoneae</taxon>
        <taxon>Cinchona</taxon>
    </lineage>
</organism>